<comment type="subcellular location">
    <subcellularLocation>
        <location evidence="3">Mitochondrion</location>
    </subcellularLocation>
</comment>
<dbReference type="PaxDb" id="55529-EKX38013"/>
<dbReference type="KEGG" id="gtt:GUITHDRAFT_115776"/>
<dbReference type="PROSITE" id="PS51808">
    <property type="entry name" value="CHCH"/>
    <property type="match status" value="1"/>
</dbReference>
<dbReference type="EMBL" id="JH993052">
    <property type="protein sequence ID" value="EKX38013.1"/>
    <property type="molecule type" value="Genomic_DNA"/>
</dbReference>
<feature type="region of interest" description="Disordered" evidence="4">
    <location>
        <begin position="79"/>
        <end position="98"/>
    </location>
</feature>
<dbReference type="GeneID" id="17294800"/>
<dbReference type="EnsemblProtists" id="EKX38013">
    <property type="protein sequence ID" value="EKX38013"/>
    <property type="gene ID" value="GUITHDRAFT_115776"/>
</dbReference>
<evidence type="ECO:0000256" key="2">
    <source>
        <dbReference type="ARBA" id="ARBA00023157"/>
    </source>
</evidence>
<organism evidence="5">
    <name type="scientific">Guillardia theta (strain CCMP2712)</name>
    <name type="common">Cryptophyte</name>
    <dbReference type="NCBI Taxonomy" id="905079"/>
    <lineage>
        <taxon>Eukaryota</taxon>
        <taxon>Cryptophyceae</taxon>
        <taxon>Pyrenomonadales</taxon>
        <taxon>Geminigeraceae</taxon>
        <taxon>Guillardia</taxon>
    </lineage>
</organism>
<dbReference type="GO" id="GO:0005739">
    <property type="term" value="C:mitochondrion"/>
    <property type="evidence" value="ECO:0007669"/>
    <property type="project" value="UniProtKB-SubCell"/>
</dbReference>
<proteinExistence type="inferred from homology"/>
<sequence>MSLNEARKDDSNRESRLRKTFPEEKRIADIVKSDAVAACKKEINEFAQCEKANGLFVIFNCRLQNNAMNECMKRHMTQEHHDNVRLKRAQERAETSNQ</sequence>
<comment type="similarity">
    <text evidence="1 3">Belongs to the CMC family.</text>
</comment>
<dbReference type="OMA" id="HEHNSHE"/>
<dbReference type="OrthoDB" id="6224010at2759"/>
<dbReference type="HOGENOM" id="CLU_142621_2_0_1"/>
<evidence type="ECO:0000256" key="3">
    <source>
        <dbReference type="RuleBase" id="RU364104"/>
    </source>
</evidence>
<dbReference type="AlphaFoldDB" id="L1IP19"/>
<evidence type="ECO:0000313" key="6">
    <source>
        <dbReference type="EnsemblProtists" id="EKX38013"/>
    </source>
</evidence>
<dbReference type="RefSeq" id="XP_005824993.1">
    <property type="nucleotide sequence ID" value="XM_005824936.1"/>
</dbReference>
<evidence type="ECO:0000313" key="5">
    <source>
        <dbReference type="EMBL" id="EKX38013.1"/>
    </source>
</evidence>
<accession>L1IP19</accession>
<feature type="region of interest" description="Disordered" evidence="4">
    <location>
        <begin position="1"/>
        <end position="21"/>
    </location>
</feature>
<evidence type="ECO:0000256" key="4">
    <source>
        <dbReference type="SAM" id="MobiDB-lite"/>
    </source>
</evidence>
<reference evidence="7" key="2">
    <citation type="submission" date="2012-11" db="EMBL/GenBank/DDBJ databases">
        <authorList>
            <person name="Kuo A."/>
            <person name="Curtis B.A."/>
            <person name="Tanifuji G."/>
            <person name="Burki F."/>
            <person name="Gruber A."/>
            <person name="Irimia M."/>
            <person name="Maruyama S."/>
            <person name="Arias M.C."/>
            <person name="Ball S.G."/>
            <person name="Gile G.H."/>
            <person name="Hirakawa Y."/>
            <person name="Hopkins J.F."/>
            <person name="Rensing S.A."/>
            <person name="Schmutz J."/>
            <person name="Symeonidi A."/>
            <person name="Elias M."/>
            <person name="Eveleigh R.J."/>
            <person name="Herman E.K."/>
            <person name="Klute M.J."/>
            <person name="Nakayama T."/>
            <person name="Obornik M."/>
            <person name="Reyes-Prieto A."/>
            <person name="Armbrust E.V."/>
            <person name="Aves S.J."/>
            <person name="Beiko R.G."/>
            <person name="Coutinho P."/>
            <person name="Dacks J.B."/>
            <person name="Durnford D.G."/>
            <person name="Fast N.M."/>
            <person name="Green B.R."/>
            <person name="Grisdale C."/>
            <person name="Hempe F."/>
            <person name="Henrissat B."/>
            <person name="Hoppner M.P."/>
            <person name="Ishida K.-I."/>
            <person name="Kim E."/>
            <person name="Koreny L."/>
            <person name="Kroth P.G."/>
            <person name="Liu Y."/>
            <person name="Malik S.-B."/>
            <person name="Maier U.G."/>
            <person name="McRose D."/>
            <person name="Mock T."/>
            <person name="Neilson J.A."/>
            <person name="Onodera N.T."/>
            <person name="Poole A.M."/>
            <person name="Pritham E.J."/>
            <person name="Richards T.A."/>
            <person name="Rocap G."/>
            <person name="Roy S.W."/>
            <person name="Sarai C."/>
            <person name="Schaack S."/>
            <person name="Shirato S."/>
            <person name="Slamovits C.H."/>
            <person name="Spencer D.F."/>
            <person name="Suzuki S."/>
            <person name="Worden A.Z."/>
            <person name="Zauner S."/>
            <person name="Barry K."/>
            <person name="Bell C."/>
            <person name="Bharti A.K."/>
            <person name="Crow J.A."/>
            <person name="Grimwood J."/>
            <person name="Kramer R."/>
            <person name="Lindquist E."/>
            <person name="Lucas S."/>
            <person name="Salamov A."/>
            <person name="McFadden G.I."/>
            <person name="Lane C.E."/>
            <person name="Keeling P.J."/>
            <person name="Gray M.W."/>
            <person name="Grigoriev I.V."/>
            <person name="Archibald J.M."/>
        </authorList>
    </citation>
    <scope>NUCLEOTIDE SEQUENCE</scope>
    <source>
        <strain evidence="7">CCMP2712</strain>
    </source>
</reference>
<dbReference type="Proteomes" id="UP000011087">
    <property type="component" value="Unassembled WGS sequence"/>
</dbReference>
<evidence type="ECO:0000313" key="7">
    <source>
        <dbReference type="Proteomes" id="UP000011087"/>
    </source>
</evidence>
<keyword evidence="3" id="KW-0496">Mitochondrion</keyword>
<reference evidence="5 7" key="1">
    <citation type="journal article" date="2012" name="Nature">
        <title>Algal genomes reveal evolutionary mosaicism and the fate of nucleomorphs.</title>
        <authorList>
            <consortium name="DOE Joint Genome Institute"/>
            <person name="Curtis B.A."/>
            <person name="Tanifuji G."/>
            <person name="Burki F."/>
            <person name="Gruber A."/>
            <person name="Irimia M."/>
            <person name="Maruyama S."/>
            <person name="Arias M.C."/>
            <person name="Ball S.G."/>
            <person name="Gile G.H."/>
            <person name="Hirakawa Y."/>
            <person name="Hopkins J.F."/>
            <person name="Kuo A."/>
            <person name="Rensing S.A."/>
            <person name="Schmutz J."/>
            <person name="Symeonidi A."/>
            <person name="Elias M."/>
            <person name="Eveleigh R.J."/>
            <person name="Herman E.K."/>
            <person name="Klute M.J."/>
            <person name="Nakayama T."/>
            <person name="Obornik M."/>
            <person name="Reyes-Prieto A."/>
            <person name="Armbrust E.V."/>
            <person name="Aves S.J."/>
            <person name="Beiko R.G."/>
            <person name="Coutinho P."/>
            <person name="Dacks J.B."/>
            <person name="Durnford D.G."/>
            <person name="Fast N.M."/>
            <person name="Green B.R."/>
            <person name="Grisdale C.J."/>
            <person name="Hempel F."/>
            <person name="Henrissat B."/>
            <person name="Hoppner M.P."/>
            <person name="Ishida K."/>
            <person name="Kim E."/>
            <person name="Koreny L."/>
            <person name="Kroth P.G."/>
            <person name="Liu Y."/>
            <person name="Malik S.B."/>
            <person name="Maier U.G."/>
            <person name="McRose D."/>
            <person name="Mock T."/>
            <person name="Neilson J.A."/>
            <person name="Onodera N.T."/>
            <person name="Poole A.M."/>
            <person name="Pritham E.J."/>
            <person name="Richards T.A."/>
            <person name="Rocap G."/>
            <person name="Roy S.W."/>
            <person name="Sarai C."/>
            <person name="Schaack S."/>
            <person name="Shirato S."/>
            <person name="Slamovits C.H."/>
            <person name="Spencer D.F."/>
            <person name="Suzuki S."/>
            <person name="Worden A.Z."/>
            <person name="Zauner S."/>
            <person name="Barry K."/>
            <person name="Bell C."/>
            <person name="Bharti A.K."/>
            <person name="Crow J.A."/>
            <person name="Grimwood J."/>
            <person name="Kramer R."/>
            <person name="Lindquist E."/>
            <person name="Lucas S."/>
            <person name="Salamov A."/>
            <person name="McFadden G.I."/>
            <person name="Lane C.E."/>
            <person name="Keeling P.J."/>
            <person name="Gray M.W."/>
            <person name="Grigoriev I.V."/>
            <person name="Archibald J.M."/>
        </authorList>
    </citation>
    <scope>NUCLEOTIDE SEQUENCE</scope>
    <source>
        <strain evidence="5 7">CCMP2712</strain>
    </source>
</reference>
<gene>
    <name evidence="5" type="ORF">GUITHDRAFT_115776</name>
</gene>
<name>L1IP19_GUITC</name>
<dbReference type="InterPro" id="IPR013892">
    <property type="entry name" value="Cyt_c_biogenesis_Cmc1-like"/>
</dbReference>
<protein>
    <recommendedName>
        <fullName evidence="3">COX assembly mitochondrial protein</fullName>
    </recommendedName>
</protein>
<evidence type="ECO:0000256" key="1">
    <source>
        <dbReference type="ARBA" id="ARBA00007347"/>
    </source>
</evidence>
<dbReference type="Pfam" id="PF08583">
    <property type="entry name" value="Cmc1"/>
    <property type="match status" value="1"/>
</dbReference>
<reference evidence="6" key="3">
    <citation type="submission" date="2015-06" db="UniProtKB">
        <authorList>
            <consortium name="EnsemblProtists"/>
        </authorList>
    </citation>
    <scope>IDENTIFICATION</scope>
</reference>
<keyword evidence="2" id="KW-1015">Disulfide bond</keyword>
<keyword evidence="7" id="KW-1185">Reference proteome</keyword>